<dbReference type="STRING" id="348151.IV55_GL001838"/>
<dbReference type="InterPro" id="IPR049492">
    <property type="entry name" value="BD-FAE-like_dom"/>
</dbReference>
<evidence type="ECO:0000259" key="1">
    <source>
        <dbReference type="Pfam" id="PF20434"/>
    </source>
</evidence>
<dbReference type="OrthoDB" id="9794725at2"/>
<comment type="caution">
    <text evidence="3">The sequence shown here is derived from an EMBL/GenBank/DDBJ whole genome shotgun (WGS) entry which is preliminary data.</text>
</comment>
<protein>
    <submittedName>
        <fullName evidence="3">Esterase lipase</fullName>
    </submittedName>
    <submittedName>
        <fullName evidence="2">Lipase/esterase</fullName>
    </submittedName>
</protein>
<evidence type="ECO:0000313" key="3">
    <source>
        <dbReference type="EMBL" id="KRN95737.1"/>
    </source>
</evidence>
<dbReference type="RefSeq" id="WP_057810474.1">
    <property type="nucleotide sequence ID" value="NZ_BJUD01000003.1"/>
</dbReference>
<proteinExistence type="predicted"/>
<dbReference type="EMBL" id="BJUD01000003">
    <property type="protein sequence ID" value="GEK28001.1"/>
    <property type="molecule type" value="Genomic_DNA"/>
</dbReference>
<name>A0A0R2L1P6_9LACO</name>
<evidence type="ECO:0000313" key="2">
    <source>
        <dbReference type="EMBL" id="GEK28001.1"/>
    </source>
</evidence>
<feature type="domain" description="BD-FAE-like" evidence="1">
    <location>
        <begin position="25"/>
        <end position="120"/>
    </location>
</feature>
<dbReference type="EMBL" id="JQCB01000007">
    <property type="protein sequence ID" value="KRN95737.1"/>
    <property type="molecule type" value="Genomic_DNA"/>
</dbReference>
<dbReference type="Gene3D" id="3.40.50.1820">
    <property type="entry name" value="alpha/beta hydrolase"/>
    <property type="match status" value="1"/>
</dbReference>
<gene>
    <name evidence="3" type="ORF">IV55_GL001838</name>
    <name evidence="2" type="ORF">LSI01_03120</name>
</gene>
<dbReference type="Proteomes" id="UP000321429">
    <property type="component" value="Unassembled WGS sequence"/>
</dbReference>
<evidence type="ECO:0000313" key="4">
    <source>
        <dbReference type="Proteomes" id="UP000051139"/>
    </source>
</evidence>
<reference evidence="3 4" key="1">
    <citation type="journal article" date="2015" name="Genome Announc.">
        <title>Expanding the biotechnology potential of lactobacilli through comparative genomics of 213 strains and associated genera.</title>
        <authorList>
            <person name="Sun Z."/>
            <person name="Harris H.M."/>
            <person name="McCann A."/>
            <person name="Guo C."/>
            <person name="Argimon S."/>
            <person name="Zhang W."/>
            <person name="Yang X."/>
            <person name="Jeffery I.B."/>
            <person name="Cooney J.C."/>
            <person name="Kagawa T.F."/>
            <person name="Liu W."/>
            <person name="Song Y."/>
            <person name="Salvetti E."/>
            <person name="Wrobel A."/>
            <person name="Rasinkangas P."/>
            <person name="Parkhill J."/>
            <person name="Rea M.C."/>
            <person name="O'Sullivan O."/>
            <person name="Ritari J."/>
            <person name="Douillard F.P."/>
            <person name="Paul Ross R."/>
            <person name="Yang R."/>
            <person name="Briner A.E."/>
            <person name="Felis G.E."/>
            <person name="de Vos W.M."/>
            <person name="Barrangou R."/>
            <person name="Klaenhammer T.R."/>
            <person name="Caufield P.W."/>
            <person name="Cui Y."/>
            <person name="Zhang H."/>
            <person name="O'Toole P.W."/>
        </authorList>
    </citation>
    <scope>NUCLEOTIDE SEQUENCE [LARGE SCALE GENOMIC DNA]</scope>
    <source>
        <strain evidence="3 4">DSM 22696</strain>
    </source>
</reference>
<accession>A0A0R2L1P6</accession>
<dbReference type="InterPro" id="IPR029058">
    <property type="entry name" value="AB_hydrolase_fold"/>
</dbReference>
<sequence>MQTIKQQLNAHSYFAGVMQSTPGANLQTTFPTIVIVPGGSYTHIPEAQAEAIVLAFAAQGFNAVYLRYSFVGEVTPLLPTPIIELGQTIAQLKNTPTWPVDSNKVLVFGMSVGGHIAALYNDYWAATWLTKATDTSAQTRKPAGILLGYPVISPKLGFPTSATTLAQWTDTPDTFAAEKHVSQHNQPTFAWVTADDQLVPAGNTLSYVNAMWQMQRPVELHMFDHGPHGLALSTAVTAGKSSHDNPHVAHWFELALEWIDHLFAEIPD</sequence>
<dbReference type="AlphaFoldDB" id="A0A0R2L1P6"/>
<keyword evidence="4" id="KW-1185">Reference proteome</keyword>
<dbReference type="SUPFAM" id="SSF53474">
    <property type="entry name" value="alpha/beta-Hydrolases"/>
    <property type="match status" value="1"/>
</dbReference>
<reference evidence="2 5" key="2">
    <citation type="submission" date="2019-07" db="EMBL/GenBank/DDBJ databases">
        <title>Whole genome shotgun sequence of Lactobacillus siliginis NBRC 101315.</title>
        <authorList>
            <person name="Hosoyama A."/>
            <person name="Uohara A."/>
            <person name="Ohji S."/>
            <person name="Ichikawa N."/>
        </authorList>
    </citation>
    <scope>NUCLEOTIDE SEQUENCE [LARGE SCALE GENOMIC DNA]</scope>
    <source>
        <strain evidence="2 5">NBRC 101315</strain>
    </source>
</reference>
<dbReference type="Proteomes" id="UP000051139">
    <property type="component" value="Unassembled WGS sequence"/>
</dbReference>
<dbReference type="Pfam" id="PF20434">
    <property type="entry name" value="BD-FAE"/>
    <property type="match status" value="1"/>
</dbReference>
<evidence type="ECO:0000313" key="5">
    <source>
        <dbReference type="Proteomes" id="UP000321429"/>
    </source>
</evidence>
<organism evidence="3 4">
    <name type="scientific">Furfurilactobacillus siliginis</name>
    <dbReference type="NCBI Taxonomy" id="348151"/>
    <lineage>
        <taxon>Bacteria</taxon>
        <taxon>Bacillati</taxon>
        <taxon>Bacillota</taxon>
        <taxon>Bacilli</taxon>
        <taxon>Lactobacillales</taxon>
        <taxon>Lactobacillaceae</taxon>
        <taxon>Furfurilactobacillus</taxon>
    </lineage>
</organism>
<dbReference type="PATRIC" id="fig|348151.3.peg.1890"/>